<reference evidence="1 2" key="1">
    <citation type="submission" date="2015-06" db="EMBL/GenBank/DDBJ databases">
        <title>Draft Whole-Genome Sequence of the Entomopathogenic Bacterium Xenorhabdus khoisanae.</title>
        <authorList>
            <person name="Naidoo S."/>
            <person name="Featherston J."/>
            <person name="Gray V.M."/>
        </authorList>
    </citation>
    <scope>NUCLEOTIDE SEQUENCE [LARGE SCALE GENOMIC DNA]</scope>
    <source>
        <strain evidence="1 2">MCB</strain>
    </source>
</reference>
<dbReference type="EMBL" id="LFCV01000005">
    <property type="protein sequence ID" value="KMJ46898.1"/>
    <property type="molecule type" value="Genomic_DNA"/>
</dbReference>
<organism evidence="1 2">
    <name type="scientific">Xenorhabdus khoisanae</name>
    <dbReference type="NCBI Taxonomy" id="880157"/>
    <lineage>
        <taxon>Bacteria</taxon>
        <taxon>Pseudomonadati</taxon>
        <taxon>Pseudomonadota</taxon>
        <taxon>Gammaproteobacteria</taxon>
        <taxon>Enterobacterales</taxon>
        <taxon>Morganellaceae</taxon>
        <taxon>Xenorhabdus</taxon>
    </lineage>
</organism>
<dbReference type="STRING" id="880157.AB204_00975"/>
<dbReference type="Pfam" id="PF22755">
    <property type="entry name" value="E217_gp28"/>
    <property type="match status" value="1"/>
</dbReference>
<sequence length="122" mass="14393">MFGNLQRIASRYIPQQTVLWYRFKARELDELGRWQNTYHYPIPIRGSWQAVDTQDVREMGLDTAKVYRKLYTTHDIHHIQRGTSPDFLVFAGRRYDVMGDADWYAQDGWLSIVCIEAGDYDG</sequence>
<dbReference type="AlphaFoldDB" id="A0A0J5FXI5"/>
<gene>
    <name evidence="1" type="ORF">AB204_00975</name>
</gene>
<dbReference type="Proteomes" id="UP000036277">
    <property type="component" value="Unassembled WGS sequence"/>
</dbReference>
<protein>
    <submittedName>
        <fullName evidence="1">Phage protein</fullName>
    </submittedName>
</protein>
<evidence type="ECO:0000313" key="2">
    <source>
        <dbReference type="Proteomes" id="UP000036277"/>
    </source>
</evidence>
<proteinExistence type="predicted"/>
<keyword evidence="2" id="KW-1185">Reference proteome</keyword>
<name>A0A0J5FXI5_9GAMM</name>
<dbReference type="InterPro" id="IPR054441">
    <property type="entry name" value="Gp28-like"/>
</dbReference>
<comment type="caution">
    <text evidence="1">The sequence shown here is derived from an EMBL/GenBank/DDBJ whole genome shotgun (WGS) entry which is preliminary data.</text>
</comment>
<accession>A0A0J5FXI5</accession>
<dbReference type="PATRIC" id="fig|880157.4.peg.215"/>
<dbReference type="RefSeq" id="WP_047961537.1">
    <property type="nucleotide sequence ID" value="NZ_CAWMBG010000005.1"/>
</dbReference>
<dbReference type="OrthoDB" id="6638297at2"/>
<evidence type="ECO:0000313" key="1">
    <source>
        <dbReference type="EMBL" id="KMJ46898.1"/>
    </source>
</evidence>